<evidence type="ECO:0000256" key="3">
    <source>
        <dbReference type="ARBA" id="ARBA00022741"/>
    </source>
</evidence>
<dbReference type="GO" id="GO:0005737">
    <property type="term" value="C:cytoplasm"/>
    <property type="evidence" value="ECO:0007669"/>
    <property type="project" value="UniProtKB-SubCell"/>
</dbReference>
<dbReference type="GO" id="GO:0005524">
    <property type="term" value="F:ATP binding"/>
    <property type="evidence" value="ECO:0007669"/>
    <property type="project" value="UniProtKB-UniRule"/>
</dbReference>
<dbReference type="Proteomes" id="UP000191024">
    <property type="component" value="Chromosome D"/>
</dbReference>
<dbReference type="InterPro" id="IPR027417">
    <property type="entry name" value="P-loop_NTPase"/>
</dbReference>
<dbReference type="PANTHER" id="PTHR47969:SF15">
    <property type="entry name" value="CHROMOSOME-ASSOCIATED KINESIN KIF4A-RELATED"/>
    <property type="match status" value="1"/>
</dbReference>
<dbReference type="GO" id="GO:0051231">
    <property type="term" value="P:spindle elongation"/>
    <property type="evidence" value="ECO:0007669"/>
    <property type="project" value="TreeGrafter"/>
</dbReference>
<dbReference type="STRING" id="1230905.A0A1G4JFB1"/>
<evidence type="ECO:0000313" key="10">
    <source>
        <dbReference type="Proteomes" id="UP000191024"/>
    </source>
</evidence>
<keyword evidence="4 6" id="KW-0067">ATP-binding</keyword>
<evidence type="ECO:0000259" key="8">
    <source>
        <dbReference type="PROSITE" id="PS50067"/>
    </source>
</evidence>
<dbReference type="OrthoDB" id="3176171at2759"/>
<feature type="binding site" evidence="6">
    <location>
        <begin position="89"/>
        <end position="96"/>
    </location>
    <ligand>
        <name>ATP</name>
        <dbReference type="ChEBI" id="CHEBI:30616"/>
    </ligand>
</feature>
<keyword evidence="7" id="KW-0493">Microtubule</keyword>
<dbReference type="SMART" id="SM00129">
    <property type="entry name" value="KISc"/>
    <property type="match status" value="1"/>
</dbReference>
<dbReference type="PRINTS" id="PR00380">
    <property type="entry name" value="KINESINHEAVY"/>
</dbReference>
<dbReference type="PROSITE" id="PS50067">
    <property type="entry name" value="KINESIN_MOTOR_2"/>
    <property type="match status" value="1"/>
</dbReference>
<keyword evidence="3 6" id="KW-0547">Nucleotide-binding</keyword>
<dbReference type="Gene3D" id="3.40.850.10">
    <property type="entry name" value="Kinesin motor domain"/>
    <property type="match status" value="1"/>
</dbReference>
<keyword evidence="6 7" id="KW-0505">Motor protein</keyword>
<dbReference type="GO" id="GO:0005874">
    <property type="term" value="C:microtubule"/>
    <property type="evidence" value="ECO:0007669"/>
    <property type="project" value="UniProtKB-KW"/>
</dbReference>
<dbReference type="EMBL" id="LT598463">
    <property type="protein sequence ID" value="SCU88876.1"/>
    <property type="molecule type" value="Genomic_DNA"/>
</dbReference>
<dbReference type="AlphaFoldDB" id="A0A1G4JFB1"/>
<evidence type="ECO:0000256" key="4">
    <source>
        <dbReference type="ARBA" id="ARBA00022840"/>
    </source>
</evidence>
<dbReference type="InterPro" id="IPR027640">
    <property type="entry name" value="Kinesin-like_fam"/>
</dbReference>
<dbReference type="InterPro" id="IPR001752">
    <property type="entry name" value="Kinesin_motor_dom"/>
</dbReference>
<gene>
    <name evidence="9" type="ORF">LAMI_0D11628G</name>
</gene>
<name>A0A1G4JFB1_9SACH</name>
<dbReference type="Pfam" id="PF00225">
    <property type="entry name" value="Kinesin"/>
    <property type="match status" value="1"/>
</dbReference>
<evidence type="ECO:0000256" key="7">
    <source>
        <dbReference type="RuleBase" id="RU000394"/>
    </source>
</evidence>
<dbReference type="PROSITE" id="PS00411">
    <property type="entry name" value="KINESIN_MOTOR_1"/>
    <property type="match status" value="1"/>
</dbReference>
<dbReference type="GO" id="GO:0003777">
    <property type="term" value="F:microtubule motor activity"/>
    <property type="evidence" value="ECO:0007669"/>
    <property type="project" value="InterPro"/>
</dbReference>
<proteinExistence type="inferred from homology"/>
<evidence type="ECO:0000256" key="6">
    <source>
        <dbReference type="PROSITE-ProRule" id="PRU00283"/>
    </source>
</evidence>
<evidence type="ECO:0000256" key="1">
    <source>
        <dbReference type="ARBA" id="ARBA00004496"/>
    </source>
</evidence>
<evidence type="ECO:0000256" key="5">
    <source>
        <dbReference type="ARBA" id="ARBA00023054"/>
    </source>
</evidence>
<comment type="similarity">
    <text evidence="6 7">Belongs to the TRAFAC class myosin-kinesin ATPase superfamily. Kinesin family.</text>
</comment>
<feature type="domain" description="Kinesin motor" evidence="8">
    <location>
        <begin position="4"/>
        <end position="332"/>
    </location>
</feature>
<comment type="subcellular location">
    <subcellularLocation>
        <location evidence="1">Cytoplasm</location>
    </subcellularLocation>
</comment>
<dbReference type="InterPro" id="IPR036961">
    <property type="entry name" value="Kinesin_motor_dom_sf"/>
</dbReference>
<dbReference type="PANTHER" id="PTHR47969">
    <property type="entry name" value="CHROMOSOME-ASSOCIATED KINESIN KIF4A-RELATED"/>
    <property type="match status" value="1"/>
</dbReference>
<dbReference type="GO" id="GO:0007052">
    <property type="term" value="P:mitotic spindle organization"/>
    <property type="evidence" value="ECO:0007669"/>
    <property type="project" value="TreeGrafter"/>
</dbReference>
<dbReference type="InterPro" id="IPR019821">
    <property type="entry name" value="Kinesin_motor_CS"/>
</dbReference>
<keyword evidence="2" id="KW-0963">Cytoplasm</keyword>
<reference evidence="9 10" key="1">
    <citation type="submission" date="2016-03" db="EMBL/GenBank/DDBJ databases">
        <authorList>
            <person name="Devillers H."/>
        </authorList>
    </citation>
    <scope>NUCLEOTIDE SEQUENCE [LARGE SCALE GENOMIC DNA]</scope>
    <source>
        <strain evidence="9">CBS 11717</strain>
    </source>
</reference>
<accession>A0A1G4JFB1</accession>
<evidence type="ECO:0000256" key="2">
    <source>
        <dbReference type="ARBA" id="ARBA00022490"/>
    </source>
</evidence>
<keyword evidence="10" id="KW-1185">Reference proteome</keyword>
<organism evidence="9 10">
    <name type="scientific">Lachancea mirantina</name>
    <dbReference type="NCBI Taxonomy" id="1230905"/>
    <lineage>
        <taxon>Eukaryota</taxon>
        <taxon>Fungi</taxon>
        <taxon>Dikarya</taxon>
        <taxon>Ascomycota</taxon>
        <taxon>Saccharomycotina</taxon>
        <taxon>Saccharomycetes</taxon>
        <taxon>Saccharomycetales</taxon>
        <taxon>Saccharomycetaceae</taxon>
        <taxon>Lachancea</taxon>
    </lineage>
</organism>
<dbReference type="GO" id="GO:0005875">
    <property type="term" value="C:microtubule associated complex"/>
    <property type="evidence" value="ECO:0007669"/>
    <property type="project" value="TreeGrafter"/>
</dbReference>
<protein>
    <recommendedName>
        <fullName evidence="7">Kinesin-like protein</fullName>
    </recommendedName>
</protein>
<sequence>MSDKIKVAIRIRAPAKERPKNGAVKLVSPNEVSVTQINGNDTQKRFIFDQCFEYTEDTSQDQLILYQALARDYLLYTLDGYNTCIFAYGQTGSGKSHTITGSPESPGIIYRICEELFEVGELYEGSENGTQTRFTIHHSYFEIYNEQVRDLLGVGKCRIREKADKTTFVEGLKEFEAKNREQILDSLKRGNELRTTGSTNANEHSSRSHAIFTISITQTEISPLGEIFERRSSIRLVDLAGSERASATGSRGDRLKEGSNINKSLSSLGRVISVLAKKNQTKLVPYRDSALTWVLKENLGGNSKTCMIACVSPSDFEETMSTLRYANIASHIVTEAHINACEATQDKEQFPSMKTLIDELQVALSQLKDQKLIQDQMRKIKLTNRFLESTVEREKNLKTEYYDQCMIISRQRDQLSNSLYGILSDLSIQGQDDTQEAIRKLQERSTIFKSLLDADWNFWQPLPTQISS</sequence>
<dbReference type="GO" id="GO:0007018">
    <property type="term" value="P:microtubule-based movement"/>
    <property type="evidence" value="ECO:0007669"/>
    <property type="project" value="InterPro"/>
</dbReference>
<keyword evidence="5" id="KW-0175">Coiled coil</keyword>
<dbReference type="GO" id="GO:0008017">
    <property type="term" value="F:microtubule binding"/>
    <property type="evidence" value="ECO:0007669"/>
    <property type="project" value="InterPro"/>
</dbReference>
<dbReference type="SUPFAM" id="SSF52540">
    <property type="entry name" value="P-loop containing nucleoside triphosphate hydrolases"/>
    <property type="match status" value="1"/>
</dbReference>
<evidence type="ECO:0000313" key="9">
    <source>
        <dbReference type="EMBL" id="SCU88876.1"/>
    </source>
</evidence>